<protein>
    <submittedName>
        <fullName evidence="2">Uncharacterized protein</fullName>
    </submittedName>
</protein>
<gene>
    <name evidence="2" type="ORF">GRF29_164g433677</name>
</gene>
<evidence type="ECO:0000256" key="1">
    <source>
        <dbReference type="SAM" id="Phobius"/>
    </source>
</evidence>
<reference evidence="2 3" key="1">
    <citation type="submission" date="2021-02" db="EMBL/GenBank/DDBJ databases">
        <title>Genome assembly of Pseudopithomyces chartarum.</title>
        <authorList>
            <person name="Jauregui R."/>
            <person name="Singh J."/>
            <person name="Voisey C."/>
        </authorList>
    </citation>
    <scope>NUCLEOTIDE SEQUENCE [LARGE SCALE GENOMIC DNA]</scope>
    <source>
        <strain evidence="2 3">AGR01</strain>
    </source>
</reference>
<keyword evidence="1" id="KW-0812">Transmembrane</keyword>
<evidence type="ECO:0000313" key="3">
    <source>
        <dbReference type="Proteomes" id="UP001280581"/>
    </source>
</evidence>
<organism evidence="2 3">
    <name type="scientific">Pseudopithomyces chartarum</name>
    <dbReference type="NCBI Taxonomy" id="1892770"/>
    <lineage>
        <taxon>Eukaryota</taxon>
        <taxon>Fungi</taxon>
        <taxon>Dikarya</taxon>
        <taxon>Ascomycota</taxon>
        <taxon>Pezizomycotina</taxon>
        <taxon>Dothideomycetes</taxon>
        <taxon>Pleosporomycetidae</taxon>
        <taxon>Pleosporales</taxon>
        <taxon>Massarineae</taxon>
        <taxon>Didymosphaeriaceae</taxon>
        <taxon>Pseudopithomyces</taxon>
    </lineage>
</organism>
<sequence length="233" mass="25566">MSDDFTTWFPVSWTILGVLIAFFSLLLAYSARNGVVTTDHIRKIVTVLEGLRDEGVLIRPNSHQETISAVVEQMRNAQAPLGEPAAEAVCGELQNLRGDIDAIRSDMQLLATAFHESRESVVMELMTDLQAPAPALLEILTNLKGLRTDMQLLATASHEVRQALTIGLMTDSQEPVPVLPEILTQLRRSERGGLMVQRTLTGFSFSGFAGTAYAKVLARERTQATSSSFHDLD</sequence>
<comment type="caution">
    <text evidence="2">The sequence shown here is derived from an EMBL/GenBank/DDBJ whole genome shotgun (WGS) entry which is preliminary data.</text>
</comment>
<dbReference type="Proteomes" id="UP001280581">
    <property type="component" value="Unassembled WGS sequence"/>
</dbReference>
<keyword evidence="1" id="KW-1133">Transmembrane helix</keyword>
<keyword evidence="3" id="KW-1185">Reference proteome</keyword>
<feature type="transmembrane region" description="Helical" evidence="1">
    <location>
        <begin position="12"/>
        <end position="31"/>
    </location>
</feature>
<dbReference type="AlphaFoldDB" id="A0AAN6RF85"/>
<dbReference type="EMBL" id="WVTA01000015">
    <property type="protein sequence ID" value="KAK3201728.1"/>
    <property type="molecule type" value="Genomic_DNA"/>
</dbReference>
<name>A0AAN6RF85_9PLEO</name>
<keyword evidence="1" id="KW-0472">Membrane</keyword>
<proteinExistence type="predicted"/>
<evidence type="ECO:0000313" key="2">
    <source>
        <dbReference type="EMBL" id="KAK3201728.1"/>
    </source>
</evidence>
<accession>A0AAN6RF85</accession>